<organism evidence="2 3">
    <name type="scientific">Butyricimonas hominis</name>
    <dbReference type="NCBI Taxonomy" id="2763032"/>
    <lineage>
        <taxon>Bacteria</taxon>
        <taxon>Pseudomonadati</taxon>
        <taxon>Bacteroidota</taxon>
        <taxon>Bacteroidia</taxon>
        <taxon>Bacteroidales</taxon>
        <taxon>Odoribacteraceae</taxon>
        <taxon>Butyricimonas</taxon>
    </lineage>
</organism>
<dbReference type="EMBL" id="JACOOH010000006">
    <property type="protein sequence ID" value="MBC5622147.1"/>
    <property type="molecule type" value="Genomic_DNA"/>
</dbReference>
<dbReference type="Proteomes" id="UP000646484">
    <property type="component" value="Unassembled WGS sequence"/>
</dbReference>
<keyword evidence="2" id="KW-0378">Hydrolase</keyword>
<evidence type="ECO:0000256" key="1">
    <source>
        <dbReference type="SAM" id="SignalP"/>
    </source>
</evidence>
<name>A0ABR7D2J8_9BACT</name>
<keyword evidence="1" id="KW-0732">Signal</keyword>
<dbReference type="Gene3D" id="2.40.70.10">
    <property type="entry name" value="Acid Proteases"/>
    <property type="match status" value="2"/>
</dbReference>
<keyword evidence="3" id="KW-1185">Reference proteome</keyword>
<keyword evidence="2" id="KW-0645">Protease</keyword>
<accession>A0ABR7D2J8</accession>
<dbReference type="RefSeq" id="WP_186976678.1">
    <property type="nucleotide sequence ID" value="NZ_JACOOH010000006.1"/>
</dbReference>
<feature type="chain" id="PRO_5045400094" evidence="1">
    <location>
        <begin position="23"/>
        <end position="389"/>
    </location>
</feature>
<proteinExistence type="predicted"/>
<reference evidence="2 3" key="1">
    <citation type="submission" date="2020-08" db="EMBL/GenBank/DDBJ databases">
        <title>Genome public.</title>
        <authorList>
            <person name="Liu C."/>
            <person name="Sun Q."/>
        </authorList>
    </citation>
    <scope>NUCLEOTIDE SEQUENCE [LARGE SCALE GENOMIC DNA]</scope>
    <source>
        <strain evidence="2 3">NSJ-56</strain>
    </source>
</reference>
<evidence type="ECO:0000313" key="2">
    <source>
        <dbReference type="EMBL" id="MBC5622147.1"/>
    </source>
</evidence>
<comment type="caution">
    <text evidence="2">The sequence shown here is derived from an EMBL/GenBank/DDBJ whole genome shotgun (WGS) entry which is preliminary data.</text>
</comment>
<evidence type="ECO:0000313" key="3">
    <source>
        <dbReference type="Proteomes" id="UP000646484"/>
    </source>
</evidence>
<sequence>MRNIKILLVFLSIACLYLNGNAQQNTKRVCDTIHYEFIREKIIIPVTVNGVTVKYIVDTGGQTGTVREYAAEMKAMQGMGVRGVSDVNGMSLSYEEAVLKDVQLSPNYKLAQMKSIIFPPNGFFRELGVAGILGSDAFAQAVVTFDARNKIMIINYPYRPAGLKITDGVPFYPGGANHSIVDVDFGGITRRVLFDTGASGLLSLSADDYTGLKDNAGNCLLGTANGIKNVGIGGFDLKNTAEMSKVRINEVNFTGKKFTNMESVTIKMGMSLLGVEMLQYGKVVIDYARDRFYFFPYEDTIEDLSGRLKTWNVGILPVGGHFEITTVWNSVREQVALGDHVIRVDGKDLSGLKQSQFEIDALLDAIEGDSTEIVILKDGKEKKVEIRKF</sequence>
<feature type="signal peptide" evidence="1">
    <location>
        <begin position="1"/>
        <end position="22"/>
    </location>
</feature>
<dbReference type="GO" id="GO:0006508">
    <property type="term" value="P:proteolysis"/>
    <property type="evidence" value="ECO:0007669"/>
    <property type="project" value="UniProtKB-KW"/>
</dbReference>
<gene>
    <name evidence="2" type="ORF">H8S64_13665</name>
</gene>
<dbReference type="InterPro" id="IPR021109">
    <property type="entry name" value="Peptidase_aspartic_dom_sf"/>
</dbReference>
<dbReference type="Pfam" id="PF13650">
    <property type="entry name" value="Asp_protease_2"/>
    <property type="match status" value="1"/>
</dbReference>
<dbReference type="GO" id="GO:0008233">
    <property type="term" value="F:peptidase activity"/>
    <property type="evidence" value="ECO:0007669"/>
    <property type="project" value="UniProtKB-KW"/>
</dbReference>
<protein>
    <submittedName>
        <fullName evidence="2">Aspartyl protease family protein</fullName>
    </submittedName>
</protein>